<dbReference type="EMBL" id="JAMRYM010000070">
    <property type="protein sequence ID" value="MCM6763569.1"/>
    <property type="molecule type" value="Genomic_DNA"/>
</dbReference>
<feature type="transmembrane region" description="Helical" evidence="1">
    <location>
        <begin position="227"/>
        <end position="245"/>
    </location>
</feature>
<evidence type="ECO:0000313" key="2">
    <source>
        <dbReference type="EMBL" id="MCM6763569.1"/>
    </source>
</evidence>
<keyword evidence="1" id="KW-1133">Transmembrane helix</keyword>
<feature type="transmembrane region" description="Helical" evidence="1">
    <location>
        <begin position="161"/>
        <end position="182"/>
    </location>
</feature>
<accession>A0A9X2DZG0</accession>
<keyword evidence="1" id="KW-0812">Transmembrane</keyword>
<feature type="transmembrane region" description="Helical" evidence="1">
    <location>
        <begin position="105"/>
        <end position="130"/>
    </location>
</feature>
<evidence type="ECO:0000256" key="1">
    <source>
        <dbReference type="SAM" id="Phobius"/>
    </source>
</evidence>
<feature type="transmembrane region" description="Helical" evidence="1">
    <location>
        <begin position="189"/>
        <end position="207"/>
    </location>
</feature>
<comment type="caution">
    <text evidence="2">The sequence shown here is derived from an EMBL/GenBank/DDBJ whole genome shotgun (WGS) entry which is preliminary data.</text>
</comment>
<dbReference type="AlphaFoldDB" id="A0A9X2DZG0"/>
<feature type="transmembrane region" description="Helical" evidence="1">
    <location>
        <begin position="31"/>
        <end position="53"/>
    </location>
</feature>
<name>A0A9X2DZG0_9MICO</name>
<organism evidence="2 3">
    <name type="scientific">Rathayibacter rubneri</name>
    <dbReference type="NCBI Taxonomy" id="2950106"/>
    <lineage>
        <taxon>Bacteria</taxon>
        <taxon>Bacillati</taxon>
        <taxon>Actinomycetota</taxon>
        <taxon>Actinomycetes</taxon>
        <taxon>Micrococcales</taxon>
        <taxon>Microbacteriaceae</taxon>
        <taxon>Rathayibacter</taxon>
    </lineage>
</organism>
<dbReference type="RefSeq" id="WP_251946753.1">
    <property type="nucleotide sequence ID" value="NZ_JAMRYM010000070.1"/>
</dbReference>
<dbReference type="Proteomes" id="UP001155240">
    <property type="component" value="Unassembled WGS sequence"/>
</dbReference>
<protein>
    <submittedName>
        <fullName evidence="2">ABC transporter permease</fullName>
    </submittedName>
</protein>
<evidence type="ECO:0000313" key="3">
    <source>
        <dbReference type="Proteomes" id="UP001155240"/>
    </source>
</evidence>
<keyword evidence="3" id="KW-1185">Reference proteome</keyword>
<feature type="transmembrane region" description="Helical" evidence="1">
    <location>
        <begin position="74"/>
        <end position="99"/>
    </location>
</feature>
<proteinExistence type="predicted"/>
<sequence>MTTTAPVRHLGTSDRLLRIVRLHFANPATLLYTPLGILAAIFLGSLAIFWVVLRTIGADSVGGESGVQVSGPGAFIFIYMLVVAIQAVNITFGLALGYGSTRRDFYWGSALTFLLLSAGWTVLYTVMAAIESATNGWGMGGILFRVVGFGGISWVERAFGVFVLFLFFFFAGAATASVYVRWRAVGMTVFWIGLAAVAVAVVALISLTGTWDSVRLALEAVGPTGGFALLLVPTAIAALSGWRVLRRATPRG</sequence>
<gene>
    <name evidence="2" type="ORF">NB037_14190</name>
</gene>
<reference evidence="2" key="1">
    <citation type="submission" date="2022-06" db="EMBL/GenBank/DDBJ databases">
        <title>Whole genome shotgun sequencing (WGS) of Rathayibacter sp. ZW T2_19, isolated from stored onions (Allium cepa).</title>
        <authorList>
            <person name="Stoll D.A."/>
            <person name="Huch M."/>
        </authorList>
    </citation>
    <scope>NUCLEOTIDE SEQUENCE</scope>
    <source>
        <strain evidence="2">ZW T2_19</strain>
    </source>
</reference>
<keyword evidence="1" id="KW-0472">Membrane</keyword>